<organism evidence="1 2">
    <name type="scientific">Panagrolaimus sp. JU765</name>
    <dbReference type="NCBI Taxonomy" id="591449"/>
    <lineage>
        <taxon>Eukaryota</taxon>
        <taxon>Metazoa</taxon>
        <taxon>Ecdysozoa</taxon>
        <taxon>Nematoda</taxon>
        <taxon>Chromadorea</taxon>
        <taxon>Rhabditida</taxon>
        <taxon>Tylenchina</taxon>
        <taxon>Panagrolaimomorpha</taxon>
        <taxon>Panagrolaimoidea</taxon>
        <taxon>Panagrolaimidae</taxon>
        <taxon>Panagrolaimus</taxon>
    </lineage>
</organism>
<evidence type="ECO:0000313" key="1">
    <source>
        <dbReference type="Proteomes" id="UP000887576"/>
    </source>
</evidence>
<evidence type="ECO:0000313" key="2">
    <source>
        <dbReference type="WBParaSite" id="JU765_v2.g3001.t1"/>
    </source>
</evidence>
<dbReference type="WBParaSite" id="JU765_v2.g3001.t1">
    <property type="protein sequence ID" value="JU765_v2.g3001.t1"/>
    <property type="gene ID" value="JU765_v2.g3001"/>
</dbReference>
<protein>
    <submittedName>
        <fullName evidence="2">Uncharacterized protein</fullName>
    </submittedName>
</protein>
<dbReference type="Proteomes" id="UP000887576">
    <property type="component" value="Unplaced"/>
</dbReference>
<proteinExistence type="predicted"/>
<reference evidence="2" key="1">
    <citation type="submission" date="2022-11" db="UniProtKB">
        <authorList>
            <consortium name="WormBaseParasite"/>
        </authorList>
    </citation>
    <scope>IDENTIFICATION</scope>
</reference>
<name>A0AC34R3I4_9BILA</name>
<sequence>MNRSLIFCLVAFLAVSNGNVVKVNVKALNEALKNKKTDEVVKKEESSVALPAPSLSAEGKASYNFGVDFTTSVSVSSLQCIFNQGYKVAFVQIYSPSNGGSVNNAGCQSVI</sequence>
<accession>A0AC34R3I4</accession>